<reference evidence="1 2" key="1">
    <citation type="journal article" date="2002" name="Proc. Natl. Acad. Sci. U.S.A.">
        <title>Genome sequence of Streptococcus mutans UA159, a cariogenic dental pathogen.</title>
        <authorList>
            <person name="Ajdic D."/>
            <person name="McShan W.M."/>
            <person name="McLaughlin R.E."/>
            <person name="Savic G."/>
            <person name="Chang J."/>
            <person name="Carson M.B."/>
            <person name="Primeaux C."/>
            <person name="Tian R."/>
            <person name="Kenton S."/>
            <person name="Jia H."/>
            <person name="Lin S."/>
            <person name="Qian Y."/>
            <person name="Li S."/>
            <person name="Zhu H."/>
            <person name="Najar F."/>
            <person name="Lai H."/>
            <person name="White J."/>
            <person name="Roe B.A."/>
            <person name="Ferretti J.J."/>
        </authorList>
    </citation>
    <scope>NUCLEOTIDE SEQUENCE [LARGE SCALE GENOMIC DNA]</scope>
    <source>
        <strain evidence="2">ATCC 700610 / UA159</strain>
    </source>
</reference>
<dbReference type="OrthoDB" id="9813719at2"/>
<dbReference type="Proteomes" id="UP000002512">
    <property type="component" value="Chromosome"/>
</dbReference>
<dbReference type="HOGENOM" id="CLU_3048517_0_0_9"/>
<name>Q8DU00_STRMU</name>
<dbReference type="AlphaFoldDB" id="Q8DU00"/>
<organism evidence="1 2">
    <name type="scientific">Streptococcus mutans serotype c (strain ATCC 700610 / UA159)</name>
    <dbReference type="NCBI Taxonomy" id="210007"/>
    <lineage>
        <taxon>Bacteria</taxon>
        <taxon>Bacillati</taxon>
        <taxon>Bacillota</taxon>
        <taxon>Bacilli</taxon>
        <taxon>Lactobacillales</taxon>
        <taxon>Streptococcaceae</taxon>
        <taxon>Streptococcus</taxon>
    </lineage>
</organism>
<dbReference type="STRING" id="210007.SMU_1159c"/>
<evidence type="ECO:0000313" key="1">
    <source>
        <dbReference type="EMBL" id="AAN58851.1"/>
    </source>
</evidence>
<dbReference type="PATRIC" id="fig|210007.7.peg.1039"/>
<proteinExistence type="predicted"/>
<dbReference type="KEGG" id="smu:SMU_1159c"/>
<protein>
    <submittedName>
        <fullName evidence="1">Uncharacterized protein</fullName>
    </submittedName>
</protein>
<gene>
    <name evidence="1" type="ordered locus">SMU_1159c</name>
</gene>
<keyword evidence="2" id="KW-1185">Reference proteome</keyword>
<accession>Q8DU00</accession>
<dbReference type="EMBL" id="AE014133">
    <property type="protein sequence ID" value="AAN58851.1"/>
    <property type="molecule type" value="Genomic_DNA"/>
</dbReference>
<sequence length="54" mass="6330">MLEAILETLQEYSLKEVSDKEETVFKQVQEYLASHDFIKGQRFARADSIESCQF</sequence>
<evidence type="ECO:0000313" key="2">
    <source>
        <dbReference type="Proteomes" id="UP000002512"/>
    </source>
</evidence>